<evidence type="ECO:0000313" key="9">
    <source>
        <dbReference type="EMBL" id="RJX50095.1"/>
    </source>
</evidence>
<organism evidence="9 10">
    <name type="scientific">Halonotius pteroides</name>
    <dbReference type="NCBI Taxonomy" id="268735"/>
    <lineage>
        <taxon>Archaea</taxon>
        <taxon>Methanobacteriati</taxon>
        <taxon>Methanobacteriota</taxon>
        <taxon>Stenosarchaea group</taxon>
        <taxon>Halobacteria</taxon>
        <taxon>Halobacteriales</taxon>
        <taxon>Haloferacaceae</taxon>
        <taxon>Halonotius</taxon>
    </lineage>
</organism>
<evidence type="ECO:0000256" key="2">
    <source>
        <dbReference type="ARBA" id="ARBA00023012"/>
    </source>
</evidence>
<feature type="coiled-coil region" evidence="7">
    <location>
        <begin position="257"/>
        <end position="316"/>
    </location>
</feature>
<evidence type="ECO:0000256" key="5">
    <source>
        <dbReference type="ARBA" id="ARBA00023163"/>
    </source>
</evidence>
<evidence type="ECO:0000313" key="10">
    <source>
        <dbReference type="Proteomes" id="UP000281564"/>
    </source>
</evidence>
<dbReference type="InterPro" id="IPR039420">
    <property type="entry name" value="WalR-like"/>
</dbReference>
<dbReference type="Proteomes" id="UP000281564">
    <property type="component" value="Unassembled WGS sequence"/>
</dbReference>
<dbReference type="InterPro" id="IPR011006">
    <property type="entry name" value="CheY-like_superfamily"/>
</dbReference>
<evidence type="ECO:0000256" key="3">
    <source>
        <dbReference type="ARBA" id="ARBA00023015"/>
    </source>
</evidence>
<keyword evidence="1 6" id="KW-0597">Phosphoprotein</keyword>
<dbReference type="AlphaFoldDB" id="A0A3A6Q0S5"/>
<dbReference type="GO" id="GO:0000976">
    <property type="term" value="F:transcription cis-regulatory region binding"/>
    <property type="evidence" value="ECO:0007669"/>
    <property type="project" value="TreeGrafter"/>
</dbReference>
<dbReference type="PANTHER" id="PTHR48111:SF1">
    <property type="entry name" value="TWO-COMPONENT RESPONSE REGULATOR ORR33"/>
    <property type="match status" value="1"/>
</dbReference>
<feature type="modified residue" description="4-aspartylphosphate" evidence="6">
    <location>
        <position position="197"/>
    </location>
</feature>
<evidence type="ECO:0000256" key="4">
    <source>
        <dbReference type="ARBA" id="ARBA00023125"/>
    </source>
</evidence>
<dbReference type="PROSITE" id="PS50110">
    <property type="entry name" value="RESPONSE_REGULATORY"/>
    <property type="match status" value="1"/>
</dbReference>
<keyword evidence="7" id="KW-0175">Coiled coil</keyword>
<evidence type="ECO:0000259" key="8">
    <source>
        <dbReference type="PROSITE" id="PS50110"/>
    </source>
</evidence>
<dbReference type="Pfam" id="PF00072">
    <property type="entry name" value="Response_reg"/>
    <property type="match status" value="1"/>
</dbReference>
<dbReference type="InterPro" id="IPR013971">
    <property type="entry name" value="HalX_domain"/>
</dbReference>
<evidence type="ECO:0000256" key="7">
    <source>
        <dbReference type="SAM" id="Coils"/>
    </source>
</evidence>
<name>A0A3A6Q0S5_9EURY</name>
<keyword evidence="5" id="KW-0804">Transcription</keyword>
<dbReference type="EMBL" id="QMDW01000007">
    <property type="protein sequence ID" value="RJX50095.1"/>
    <property type="molecule type" value="Genomic_DNA"/>
</dbReference>
<dbReference type="GO" id="GO:0032993">
    <property type="term" value="C:protein-DNA complex"/>
    <property type="evidence" value="ECO:0007669"/>
    <property type="project" value="TreeGrafter"/>
</dbReference>
<proteinExistence type="predicted"/>
<dbReference type="Pfam" id="PF08663">
    <property type="entry name" value="HalX"/>
    <property type="match status" value="1"/>
</dbReference>
<dbReference type="SUPFAM" id="SSF52172">
    <property type="entry name" value="CheY-like"/>
    <property type="match status" value="1"/>
</dbReference>
<dbReference type="GO" id="GO:0000156">
    <property type="term" value="F:phosphorelay response regulator activity"/>
    <property type="evidence" value="ECO:0007669"/>
    <property type="project" value="TreeGrafter"/>
</dbReference>
<gene>
    <name evidence="9" type="ORF">DP106_06375</name>
</gene>
<dbReference type="PANTHER" id="PTHR48111">
    <property type="entry name" value="REGULATOR OF RPOS"/>
    <property type="match status" value="1"/>
</dbReference>
<accession>A0A3A6Q0S5</accession>
<dbReference type="SMART" id="SM00448">
    <property type="entry name" value="REC"/>
    <property type="match status" value="1"/>
</dbReference>
<reference evidence="9 10" key="1">
    <citation type="submission" date="2018-06" db="EMBL/GenBank/DDBJ databases">
        <title>Halonotius sp. F13-13 a new haloarchaeeon isolated from a solar saltern from Isla Cristina, Huelva, Spain.</title>
        <authorList>
            <person name="Duran-Viseras A."/>
            <person name="Sanchez-Porro C."/>
            <person name="Ventosa A."/>
        </authorList>
    </citation>
    <scope>NUCLEOTIDE SEQUENCE [LARGE SCALE GENOMIC DNA]</scope>
    <source>
        <strain evidence="9 10">CECT 7525</strain>
    </source>
</reference>
<keyword evidence="3" id="KW-0805">Transcription regulation</keyword>
<evidence type="ECO:0000256" key="6">
    <source>
        <dbReference type="PROSITE-ProRule" id="PRU00169"/>
    </source>
</evidence>
<comment type="caution">
    <text evidence="9">The sequence shown here is derived from an EMBL/GenBank/DDBJ whole genome shotgun (WGS) entry which is preliminary data.</text>
</comment>
<dbReference type="GO" id="GO:0006355">
    <property type="term" value="P:regulation of DNA-templated transcription"/>
    <property type="evidence" value="ECO:0007669"/>
    <property type="project" value="TreeGrafter"/>
</dbReference>
<evidence type="ECO:0000256" key="1">
    <source>
        <dbReference type="ARBA" id="ARBA00022553"/>
    </source>
</evidence>
<keyword evidence="10" id="KW-1185">Reference proteome</keyword>
<keyword evidence="2" id="KW-0902">Two-component regulatory system</keyword>
<feature type="domain" description="Response regulatory" evidence="8">
    <location>
        <begin position="150"/>
        <end position="259"/>
    </location>
</feature>
<dbReference type="InterPro" id="IPR001789">
    <property type="entry name" value="Sig_transdc_resp-reg_receiver"/>
</dbReference>
<protein>
    <recommendedName>
        <fullName evidence="8">Response regulatory domain-containing protein</fullName>
    </recommendedName>
</protein>
<sequence>MVAQWRTRFALDPFWVGFELFEGCHHAVDIDTAVLRWHRGEIRLGSFGEANRAVPVALASVIDGCGELNQPLEKLFVVAGRQLQPRRLPWLVGGMVVAGGVEGDTGCQGVIHTGVCDGRYKPLPSSRRPKSDKIFWVLCGCSGMTEAAKTILVVDDEADLAESYALRLEDHYETKIATSGGEALTKLGPDIDLVLLDRRMPGMAGDDVIKRIDDWELEFQVLLVSAIDPDTDLVDLPFDGYLTKSVSKDELLDAVERVFLKQRYEELIAEYNAAAETYDVLREAYSRSELADNEAFAELENHMATLEAEFDETVEKLDDSSVTTLLE</sequence>
<keyword evidence="4" id="KW-0238">DNA-binding</keyword>
<dbReference type="Gene3D" id="3.40.50.2300">
    <property type="match status" value="1"/>
</dbReference>
<dbReference type="GO" id="GO:0005829">
    <property type="term" value="C:cytosol"/>
    <property type="evidence" value="ECO:0007669"/>
    <property type="project" value="TreeGrafter"/>
</dbReference>